<evidence type="ECO:0000256" key="2">
    <source>
        <dbReference type="ARBA" id="ARBA00023125"/>
    </source>
</evidence>
<dbReference type="InterPro" id="IPR041347">
    <property type="entry name" value="MftR_C"/>
</dbReference>
<evidence type="ECO:0000313" key="6">
    <source>
        <dbReference type="EMBL" id="AWT52658.1"/>
    </source>
</evidence>
<evidence type="ECO:0000256" key="1">
    <source>
        <dbReference type="ARBA" id="ARBA00023015"/>
    </source>
</evidence>
<dbReference type="AlphaFoldDB" id="A0A2U9PLT8"/>
<gene>
    <name evidence="6" type="ORF">D806_016740</name>
</gene>
<reference evidence="7" key="2">
    <citation type="submission" date="2018-03" db="EMBL/GenBank/DDBJ databases">
        <authorList>
            <person name="Derbyshire K."/>
            <person name="Gray T.A."/>
            <person name="Champion M."/>
        </authorList>
    </citation>
    <scope>NUCLEOTIDE SEQUENCE [LARGE SCALE GENOMIC DNA]</scope>
    <source>
        <strain evidence="7">MKD8</strain>
    </source>
</reference>
<sequence length="254" mass="28145">MKAATGAAIEVIDMTARVGTAHSEAQANFHKIACWEILPNGQQFSTVGDVGLRERKKLDTRRALSDAALHLMFERGGLENVTREDIAAMAGVSVRTFNNYFTGKYEALAYRQTERMRRSIELLRERPADEPLWTAITEAVIAPLQEDMDDVYGQENALPTRRQLVEVRKILTIPQIRDVTFRGMFDEWVAVIAERTGTDPGDRYPRLVAAVVRAVGDVAMDEYAGADPPVSFPSLLREGFAAVAAGLPEPKARV</sequence>
<evidence type="ECO:0000259" key="5">
    <source>
        <dbReference type="PROSITE" id="PS50977"/>
    </source>
</evidence>
<dbReference type="PANTHER" id="PTHR30055">
    <property type="entry name" value="HTH-TYPE TRANSCRIPTIONAL REGULATOR RUTR"/>
    <property type="match status" value="1"/>
</dbReference>
<dbReference type="SUPFAM" id="SSF46689">
    <property type="entry name" value="Homeodomain-like"/>
    <property type="match status" value="1"/>
</dbReference>
<dbReference type="Pfam" id="PF17754">
    <property type="entry name" value="TetR_C_14"/>
    <property type="match status" value="1"/>
</dbReference>
<dbReference type="GO" id="GO:0000976">
    <property type="term" value="F:transcription cis-regulatory region binding"/>
    <property type="evidence" value="ECO:0007669"/>
    <property type="project" value="TreeGrafter"/>
</dbReference>
<protein>
    <submittedName>
        <fullName evidence="6">Putative transcriptional regulator</fullName>
    </submittedName>
</protein>
<proteinExistence type="predicted"/>
<evidence type="ECO:0000313" key="7">
    <source>
        <dbReference type="Proteomes" id="UP000011200"/>
    </source>
</evidence>
<dbReference type="InterPro" id="IPR009057">
    <property type="entry name" value="Homeodomain-like_sf"/>
</dbReference>
<dbReference type="EMBL" id="CP027541">
    <property type="protein sequence ID" value="AWT52658.1"/>
    <property type="molecule type" value="Genomic_DNA"/>
</dbReference>
<feature type="DNA-binding region" description="H-T-H motif" evidence="4">
    <location>
        <begin position="82"/>
        <end position="101"/>
    </location>
</feature>
<organism evidence="6 7">
    <name type="scientific">Mycolicibacterium smegmatis (strain MKD8)</name>
    <name type="common">Mycobacterium smegmatis</name>
    <dbReference type="NCBI Taxonomy" id="1214915"/>
    <lineage>
        <taxon>Bacteria</taxon>
        <taxon>Bacillati</taxon>
        <taxon>Actinomycetota</taxon>
        <taxon>Actinomycetes</taxon>
        <taxon>Mycobacteriales</taxon>
        <taxon>Mycobacteriaceae</taxon>
        <taxon>Mycolicibacterium</taxon>
    </lineage>
</organism>
<evidence type="ECO:0000256" key="3">
    <source>
        <dbReference type="ARBA" id="ARBA00023163"/>
    </source>
</evidence>
<feature type="domain" description="HTH tetR-type" evidence="5">
    <location>
        <begin position="58"/>
        <end position="119"/>
    </location>
</feature>
<dbReference type="GO" id="GO:0003700">
    <property type="term" value="F:DNA-binding transcription factor activity"/>
    <property type="evidence" value="ECO:0007669"/>
    <property type="project" value="TreeGrafter"/>
</dbReference>
<dbReference type="Proteomes" id="UP000011200">
    <property type="component" value="Chromosome"/>
</dbReference>
<accession>A0A2U9PLT8</accession>
<keyword evidence="3" id="KW-0804">Transcription</keyword>
<reference evidence="6 7" key="1">
    <citation type="journal article" date="2013" name="Genome Announc.">
        <title>Draft genome sequence of MKD8, a conjugal recipient Mycobacterium smegmatis strain.</title>
        <authorList>
            <person name="Gray T.A."/>
            <person name="Palumbo M.J."/>
            <person name="Derbyshire K.M."/>
        </authorList>
    </citation>
    <scope>NUCLEOTIDE SEQUENCE [LARGE SCALE GENOMIC DNA]</scope>
    <source>
        <strain evidence="6 7">MKD8</strain>
    </source>
</reference>
<keyword evidence="1" id="KW-0805">Transcription regulation</keyword>
<dbReference type="InterPro" id="IPR050109">
    <property type="entry name" value="HTH-type_TetR-like_transc_reg"/>
</dbReference>
<dbReference type="Pfam" id="PF00440">
    <property type="entry name" value="TetR_N"/>
    <property type="match status" value="1"/>
</dbReference>
<dbReference type="PANTHER" id="PTHR30055:SF238">
    <property type="entry name" value="MYCOFACTOCIN BIOSYNTHESIS TRANSCRIPTIONAL REGULATOR MFTR-RELATED"/>
    <property type="match status" value="1"/>
</dbReference>
<name>A0A2U9PLT8_MYCSE</name>
<dbReference type="PROSITE" id="PS50977">
    <property type="entry name" value="HTH_TETR_2"/>
    <property type="match status" value="1"/>
</dbReference>
<keyword evidence="2 4" id="KW-0238">DNA-binding</keyword>
<dbReference type="InterPro" id="IPR001647">
    <property type="entry name" value="HTH_TetR"/>
</dbReference>
<dbReference type="Gene3D" id="1.10.10.60">
    <property type="entry name" value="Homeodomain-like"/>
    <property type="match status" value="1"/>
</dbReference>
<evidence type="ECO:0000256" key="4">
    <source>
        <dbReference type="PROSITE-ProRule" id="PRU00335"/>
    </source>
</evidence>
<dbReference type="Gene3D" id="1.10.357.10">
    <property type="entry name" value="Tetracycline Repressor, domain 2"/>
    <property type="match status" value="1"/>
</dbReference>